<evidence type="ECO:0000256" key="1">
    <source>
        <dbReference type="ARBA" id="ARBA00022723"/>
    </source>
</evidence>
<dbReference type="Proteomes" id="UP001156690">
    <property type="component" value="Unassembled WGS sequence"/>
</dbReference>
<dbReference type="InterPro" id="IPR042281">
    <property type="entry name" value="GpdQ_beta-strand"/>
</dbReference>
<feature type="domain" description="Calcineurin-like phosphoesterase" evidence="5">
    <location>
        <begin position="3"/>
        <end position="200"/>
    </location>
</feature>
<dbReference type="InterPro" id="IPR050884">
    <property type="entry name" value="CNP_phosphodiesterase-III"/>
</dbReference>
<reference evidence="7" key="1">
    <citation type="journal article" date="2019" name="Int. J. Syst. Evol. Microbiol.">
        <title>The Global Catalogue of Microorganisms (GCM) 10K type strain sequencing project: providing services to taxonomists for standard genome sequencing and annotation.</title>
        <authorList>
            <consortium name="The Broad Institute Genomics Platform"/>
            <consortium name="The Broad Institute Genome Sequencing Center for Infectious Disease"/>
            <person name="Wu L."/>
            <person name="Ma J."/>
        </authorList>
    </citation>
    <scope>NUCLEOTIDE SEQUENCE [LARGE SCALE GENOMIC DNA]</scope>
    <source>
        <strain evidence="7">NBRC 15640</strain>
    </source>
</reference>
<dbReference type="InterPro" id="IPR004843">
    <property type="entry name" value="Calcineurin-like_PHP"/>
</dbReference>
<accession>A0AAV5P1Q5</accession>
<keyword evidence="3" id="KW-0408">Iron</keyword>
<protein>
    <submittedName>
        <fullName evidence="6">3',5'-cyclic adenosine monophosphate phosphodiesterase CpdA</fullName>
    </submittedName>
</protein>
<dbReference type="CDD" id="cd07402">
    <property type="entry name" value="MPP_GpdQ"/>
    <property type="match status" value="1"/>
</dbReference>
<keyword evidence="7" id="KW-1185">Reference proteome</keyword>
<dbReference type="PANTHER" id="PTHR42988:SF2">
    <property type="entry name" value="CYCLIC NUCLEOTIDE PHOSPHODIESTERASE CBUA0032-RELATED"/>
    <property type="match status" value="1"/>
</dbReference>
<proteinExistence type="inferred from homology"/>
<name>A0AAV5P1Q5_9VIBR</name>
<evidence type="ECO:0000256" key="3">
    <source>
        <dbReference type="ARBA" id="ARBA00023004"/>
    </source>
</evidence>
<dbReference type="InterPro" id="IPR026575">
    <property type="entry name" value="GpdQ/CpdA-like"/>
</dbReference>
<comment type="similarity">
    <text evidence="4">Belongs to the cyclic nucleotide phosphodiesterase class-III family.</text>
</comment>
<sequence>MSRILQITDVHLAARPSTVSDVLNTHQIFENAVKKIQSDLPMLGEIDAVIVTGDISDKGDLSSYEVFKSIIDQLQLPYFLIPGNHDKREPLRQCFHQHQYMPQSDELNWVQPLDDFMIIGLDSTIPNKGEGELTQDTLSFLNDALKSQPDKPALVALHHPPFMSGIPFMDNIRLNNSESFARVIEQASQDVRIICGHLHNSIVCDIGGATVISSPAIASTFLTDYRENAQVGFVKSTGGYMVHDWDNGFRSSFISLDLENEVHPF</sequence>
<evidence type="ECO:0000256" key="4">
    <source>
        <dbReference type="ARBA" id="ARBA00025742"/>
    </source>
</evidence>
<dbReference type="RefSeq" id="WP_126608648.1">
    <property type="nucleotide sequence ID" value="NZ_AP025145.1"/>
</dbReference>
<dbReference type="InterPro" id="IPR042283">
    <property type="entry name" value="GpdQ_catalytic"/>
</dbReference>
<dbReference type="Gene3D" id="3.60.21.40">
    <property type="entry name" value="GpdQ, catalytic alpha/beta sandwich domain"/>
    <property type="match status" value="1"/>
</dbReference>
<keyword evidence="1" id="KW-0479">Metal-binding</keyword>
<evidence type="ECO:0000259" key="5">
    <source>
        <dbReference type="Pfam" id="PF00149"/>
    </source>
</evidence>
<dbReference type="PANTHER" id="PTHR42988">
    <property type="entry name" value="PHOSPHOHYDROLASE"/>
    <property type="match status" value="1"/>
</dbReference>
<dbReference type="InterPro" id="IPR029052">
    <property type="entry name" value="Metallo-depent_PP-like"/>
</dbReference>
<dbReference type="Pfam" id="PF00149">
    <property type="entry name" value="Metallophos"/>
    <property type="match status" value="1"/>
</dbReference>
<dbReference type="GO" id="GO:0004112">
    <property type="term" value="F:cyclic-nucleotide phosphodiesterase activity"/>
    <property type="evidence" value="ECO:0007669"/>
    <property type="project" value="InterPro"/>
</dbReference>
<dbReference type="AlphaFoldDB" id="A0AAV5P1Q5"/>
<evidence type="ECO:0000313" key="6">
    <source>
        <dbReference type="EMBL" id="GLQ76475.1"/>
    </source>
</evidence>
<gene>
    <name evidence="6" type="primary">cpdA_3</name>
    <name evidence="6" type="ORF">GCM10007932_58380</name>
</gene>
<dbReference type="GO" id="GO:0046872">
    <property type="term" value="F:metal ion binding"/>
    <property type="evidence" value="ECO:0007669"/>
    <property type="project" value="UniProtKB-KW"/>
</dbReference>
<dbReference type="EMBL" id="BSNX01000075">
    <property type="protein sequence ID" value="GLQ76475.1"/>
    <property type="molecule type" value="Genomic_DNA"/>
</dbReference>
<keyword evidence="2" id="KW-0378">Hydrolase</keyword>
<dbReference type="SUPFAM" id="SSF56300">
    <property type="entry name" value="Metallo-dependent phosphatases"/>
    <property type="match status" value="1"/>
</dbReference>
<evidence type="ECO:0000313" key="7">
    <source>
        <dbReference type="Proteomes" id="UP001156690"/>
    </source>
</evidence>
<dbReference type="Gene3D" id="3.30.750.180">
    <property type="entry name" value="GpdQ, beta-strand dimerisation domain"/>
    <property type="match status" value="1"/>
</dbReference>
<comment type="caution">
    <text evidence="6">The sequence shown here is derived from an EMBL/GenBank/DDBJ whole genome shotgun (WGS) entry which is preliminary data.</text>
</comment>
<evidence type="ECO:0000256" key="2">
    <source>
        <dbReference type="ARBA" id="ARBA00022801"/>
    </source>
</evidence>
<organism evidence="6 7">
    <name type="scientific">Vibrio penaeicida</name>
    <dbReference type="NCBI Taxonomy" id="104609"/>
    <lineage>
        <taxon>Bacteria</taxon>
        <taxon>Pseudomonadati</taxon>
        <taxon>Pseudomonadota</taxon>
        <taxon>Gammaproteobacteria</taxon>
        <taxon>Vibrionales</taxon>
        <taxon>Vibrionaceae</taxon>
        <taxon>Vibrio</taxon>
    </lineage>
</organism>